<dbReference type="CDD" id="cd07712">
    <property type="entry name" value="MBLAC2-like_MBL-fold"/>
    <property type="match status" value="1"/>
</dbReference>
<sequence length="230" mass="26019">MQNYITNKIRQGFYCIEQGFVRSFLIEGDKEALLIDTGVGDGNLKEYVEKITKLPITVIFTHADGDHVGAAEKFHRRFMHPCEFGYYKSKNEKTVPMEPIWEGDVINLGSYCFEVILIPGHTPGSIALLEKEKRFLIGGDSIQIGSIFMFGNGRDFNAYRASMRKLQGKLKEFDTVYASHNVLSMEANTVNLLYTAAGKVMENKVHGKPEERFDGKVKCYETDGVSFYAE</sequence>
<proteinExistence type="predicted"/>
<gene>
    <name evidence="2" type="ORF">SAMN02745134_00093</name>
</gene>
<organism evidence="2 3">
    <name type="scientific">Clostridium acidisoli DSM 12555</name>
    <dbReference type="NCBI Taxonomy" id="1121291"/>
    <lineage>
        <taxon>Bacteria</taxon>
        <taxon>Bacillati</taxon>
        <taxon>Bacillota</taxon>
        <taxon>Clostridia</taxon>
        <taxon>Eubacteriales</taxon>
        <taxon>Clostridiaceae</taxon>
        <taxon>Clostridium</taxon>
    </lineage>
</organism>
<reference evidence="2 3" key="1">
    <citation type="submission" date="2017-04" db="EMBL/GenBank/DDBJ databases">
        <authorList>
            <person name="Afonso C.L."/>
            <person name="Miller P.J."/>
            <person name="Scott M.A."/>
            <person name="Spackman E."/>
            <person name="Goraichik I."/>
            <person name="Dimitrov K.M."/>
            <person name="Suarez D.L."/>
            <person name="Swayne D.E."/>
        </authorList>
    </citation>
    <scope>NUCLEOTIDE SEQUENCE [LARGE SCALE GENOMIC DNA]</scope>
    <source>
        <strain evidence="2 3">DSM 12555</strain>
    </source>
</reference>
<dbReference type="RefSeq" id="WP_084113318.1">
    <property type="nucleotide sequence ID" value="NZ_FWXH01000002.1"/>
</dbReference>
<evidence type="ECO:0000259" key="1">
    <source>
        <dbReference type="SMART" id="SM00849"/>
    </source>
</evidence>
<protein>
    <submittedName>
        <fullName evidence="2">Glyoxylase, beta-lactamase superfamily II</fullName>
    </submittedName>
</protein>
<dbReference type="Pfam" id="PF00753">
    <property type="entry name" value="Lactamase_B"/>
    <property type="match status" value="1"/>
</dbReference>
<feature type="domain" description="Metallo-beta-lactamase" evidence="1">
    <location>
        <begin position="20"/>
        <end position="180"/>
    </location>
</feature>
<dbReference type="AlphaFoldDB" id="A0A1W1WXW8"/>
<dbReference type="InterPro" id="IPR036866">
    <property type="entry name" value="RibonucZ/Hydroxyglut_hydro"/>
</dbReference>
<evidence type="ECO:0000313" key="2">
    <source>
        <dbReference type="EMBL" id="SMC16494.1"/>
    </source>
</evidence>
<accession>A0A1W1WXW8</accession>
<dbReference type="SUPFAM" id="SSF56281">
    <property type="entry name" value="Metallo-hydrolase/oxidoreductase"/>
    <property type="match status" value="1"/>
</dbReference>
<dbReference type="EMBL" id="FWXH01000002">
    <property type="protein sequence ID" value="SMC16494.1"/>
    <property type="molecule type" value="Genomic_DNA"/>
</dbReference>
<dbReference type="PANTHER" id="PTHR42951">
    <property type="entry name" value="METALLO-BETA-LACTAMASE DOMAIN-CONTAINING"/>
    <property type="match status" value="1"/>
</dbReference>
<dbReference type="SMART" id="SM00849">
    <property type="entry name" value="Lactamase_B"/>
    <property type="match status" value="1"/>
</dbReference>
<keyword evidence="3" id="KW-1185">Reference proteome</keyword>
<dbReference type="STRING" id="1121291.SAMN02745134_00093"/>
<dbReference type="Gene3D" id="3.60.15.10">
    <property type="entry name" value="Ribonuclease Z/Hydroxyacylglutathione hydrolase-like"/>
    <property type="match status" value="1"/>
</dbReference>
<dbReference type="PANTHER" id="PTHR42951:SF22">
    <property type="entry name" value="METALLO BETA-LACTAMASE SUPERFAMILY LIPOPROTEIN"/>
    <property type="match status" value="1"/>
</dbReference>
<dbReference type="InterPro" id="IPR001279">
    <property type="entry name" value="Metallo-B-lactamas"/>
</dbReference>
<evidence type="ECO:0000313" key="3">
    <source>
        <dbReference type="Proteomes" id="UP000192468"/>
    </source>
</evidence>
<name>A0A1W1WXW8_9CLOT</name>
<dbReference type="InterPro" id="IPR050855">
    <property type="entry name" value="NDM-1-like"/>
</dbReference>
<dbReference type="Proteomes" id="UP000192468">
    <property type="component" value="Unassembled WGS sequence"/>
</dbReference>
<dbReference type="OrthoDB" id="9761531at2"/>